<accession>A0A6L5QGB9</accession>
<dbReference type="AlphaFoldDB" id="A0A6L5QGB9"/>
<sequence>MYLPSKVFCALIEHTGEGYYGDKTEAAVSALIQQWIATTPAAPCPWREDGELTDSATAEAPATPPLAAPASAPGSGPATSRGYQWKQLFLPNGTELRAIYGGRPLYARVEDEQILSDNGPTTPSRLANRQGCGTRNAWQAIWLRLPGSTRWQRAAECRQD</sequence>
<feature type="compositionally biased region" description="Low complexity" evidence="1">
    <location>
        <begin position="68"/>
        <end position="79"/>
    </location>
</feature>
<evidence type="ECO:0000256" key="1">
    <source>
        <dbReference type="SAM" id="MobiDB-lite"/>
    </source>
</evidence>
<reference evidence="2 3" key="1">
    <citation type="submission" date="2019-11" db="EMBL/GenBank/DDBJ databases">
        <title>Novel species isolated from a subtropical stream in China.</title>
        <authorList>
            <person name="Lu H."/>
        </authorList>
    </citation>
    <scope>NUCLEOTIDE SEQUENCE [LARGE SCALE GENOMIC DNA]</scope>
    <source>
        <strain evidence="2 3">FT25W</strain>
    </source>
</reference>
<dbReference type="EMBL" id="WKJM01000010">
    <property type="protein sequence ID" value="MRX08827.1"/>
    <property type="molecule type" value="Genomic_DNA"/>
</dbReference>
<keyword evidence="3" id="KW-1185">Reference proteome</keyword>
<organism evidence="2 3">
    <name type="scientific">Duganella alba</name>
    <dbReference type="NCBI Taxonomy" id="2666081"/>
    <lineage>
        <taxon>Bacteria</taxon>
        <taxon>Pseudomonadati</taxon>
        <taxon>Pseudomonadota</taxon>
        <taxon>Betaproteobacteria</taxon>
        <taxon>Burkholderiales</taxon>
        <taxon>Oxalobacteraceae</taxon>
        <taxon>Telluria group</taxon>
        <taxon>Duganella</taxon>
    </lineage>
</organism>
<name>A0A6L5QGB9_9BURK</name>
<protein>
    <submittedName>
        <fullName evidence="2">Uncharacterized protein</fullName>
    </submittedName>
</protein>
<evidence type="ECO:0000313" key="2">
    <source>
        <dbReference type="EMBL" id="MRX08827.1"/>
    </source>
</evidence>
<feature type="region of interest" description="Disordered" evidence="1">
    <location>
        <begin position="43"/>
        <end position="79"/>
    </location>
</feature>
<proteinExistence type="predicted"/>
<comment type="caution">
    <text evidence="2">The sequence shown here is derived from an EMBL/GenBank/DDBJ whole genome shotgun (WGS) entry which is preliminary data.</text>
</comment>
<evidence type="ECO:0000313" key="3">
    <source>
        <dbReference type="Proteomes" id="UP000481037"/>
    </source>
</evidence>
<dbReference type="Proteomes" id="UP000481037">
    <property type="component" value="Unassembled WGS sequence"/>
</dbReference>
<gene>
    <name evidence="2" type="ORF">GJ697_13360</name>
</gene>